<dbReference type="PIRSF" id="PIRSF015582">
    <property type="entry name" value="Cit_lyase_B"/>
    <property type="match status" value="1"/>
</dbReference>
<keyword evidence="3 5" id="KW-0460">Magnesium</keyword>
<gene>
    <name evidence="6" type="ORF">SAMN02910429_00960</name>
</gene>
<dbReference type="GO" id="GO:0006107">
    <property type="term" value="P:oxaloacetate metabolic process"/>
    <property type="evidence" value="ECO:0007669"/>
    <property type="project" value="TreeGrafter"/>
</dbReference>
<evidence type="ECO:0000256" key="3">
    <source>
        <dbReference type="ARBA" id="ARBA00022842"/>
    </source>
</evidence>
<accession>A0A1H9RT84</accession>
<dbReference type="RefSeq" id="WP_074730497.1">
    <property type="nucleotide sequence ID" value="NZ_FOGW01000009.1"/>
</dbReference>
<organism evidence="6 7">
    <name type="scientific">Lachnobacterium bovis</name>
    <dbReference type="NCBI Taxonomy" id="140626"/>
    <lineage>
        <taxon>Bacteria</taxon>
        <taxon>Bacillati</taxon>
        <taxon>Bacillota</taxon>
        <taxon>Clostridia</taxon>
        <taxon>Lachnospirales</taxon>
        <taxon>Lachnospiraceae</taxon>
        <taxon>Lachnobacterium</taxon>
    </lineage>
</organism>
<keyword evidence="7" id="KW-1185">Reference proteome</keyword>
<keyword evidence="2 5" id="KW-0479">Metal-binding</keyword>
<feature type="binding site" evidence="5">
    <location>
        <position position="178"/>
    </location>
    <ligand>
        <name>Mg(2+)</name>
        <dbReference type="ChEBI" id="CHEBI:18420"/>
    </ligand>
</feature>
<evidence type="ECO:0000256" key="1">
    <source>
        <dbReference type="ARBA" id="ARBA00001946"/>
    </source>
</evidence>
<proteinExistence type="predicted"/>
<evidence type="ECO:0000313" key="7">
    <source>
        <dbReference type="Proteomes" id="UP000182471"/>
    </source>
</evidence>
<feature type="binding site" evidence="4">
    <location>
        <position position="82"/>
    </location>
    <ligand>
        <name>substrate</name>
    </ligand>
</feature>
<dbReference type="Proteomes" id="UP000182471">
    <property type="component" value="Unassembled WGS sequence"/>
</dbReference>
<reference evidence="7" key="1">
    <citation type="submission" date="2016-10" db="EMBL/GenBank/DDBJ databases">
        <authorList>
            <person name="Varghese N."/>
            <person name="Submissions S."/>
        </authorList>
    </citation>
    <scope>NUCLEOTIDE SEQUENCE [LARGE SCALE GENOMIC DNA]</scope>
    <source>
        <strain evidence="7">S1b</strain>
    </source>
</reference>
<dbReference type="AlphaFoldDB" id="A0A1H9RT84"/>
<feature type="binding site" evidence="5">
    <location>
        <position position="150"/>
    </location>
    <ligand>
        <name>Mg(2+)</name>
        <dbReference type="ChEBI" id="CHEBI:18420"/>
    </ligand>
</feature>
<evidence type="ECO:0000256" key="5">
    <source>
        <dbReference type="PIRSR" id="PIRSR015582-2"/>
    </source>
</evidence>
<dbReference type="PANTHER" id="PTHR32308:SF10">
    <property type="entry name" value="CITRATE LYASE SUBUNIT BETA"/>
    <property type="match status" value="1"/>
</dbReference>
<evidence type="ECO:0000256" key="2">
    <source>
        <dbReference type="ARBA" id="ARBA00022723"/>
    </source>
</evidence>
<dbReference type="InterPro" id="IPR011206">
    <property type="entry name" value="Citrate_lyase_beta/mcl1/mcl2"/>
</dbReference>
<dbReference type="Pfam" id="PF15617">
    <property type="entry name" value="C-C_Bond_Lyase"/>
    <property type="match status" value="1"/>
</dbReference>
<sequence length="335" mass="38654">MKNSELYYSVGALLYSPANKSNIARKLINEDFGHKFSLALCLEDTINDNFVSEAETIMIKSLNDIYDASKKNNFYIPKIFIRVRNPKQISDLTKRLGESRTLVKGFIIPKFSLENAQNYISEIKKINSDYEQTFYVLPILEDSTLTNELERVKILYKLKDLLNPIEKYVLNIRVGGNDLCNNYGFRRHSDETIYDIVPIANILANIVTIFGTDYVISGPVWEYFDGYNWEEGLKNELRRDLNFGFIGKTVIHPKQISAVNNALKVSHQDYLDACSILNYDLKSSQLVSKKGSQTRMNEYKTHYRWAQKIWFLAKEYGVTSSFDITPPSTSKHTIK</sequence>
<dbReference type="Gene3D" id="3.20.20.60">
    <property type="entry name" value="Phosphoenolpyruvate-binding domains"/>
    <property type="match status" value="1"/>
</dbReference>
<dbReference type="GO" id="GO:0000287">
    <property type="term" value="F:magnesium ion binding"/>
    <property type="evidence" value="ECO:0007669"/>
    <property type="project" value="TreeGrafter"/>
</dbReference>
<evidence type="ECO:0000313" key="6">
    <source>
        <dbReference type="EMBL" id="SER75129.1"/>
    </source>
</evidence>
<dbReference type="PANTHER" id="PTHR32308">
    <property type="entry name" value="LYASE BETA SUBUNIT, PUTATIVE (AFU_ORTHOLOGUE AFUA_4G13030)-RELATED"/>
    <property type="match status" value="1"/>
</dbReference>
<dbReference type="EMBL" id="FOGW01000009">
    <property type="protein sequence ID" value="SER75129.1"/>
    <property type="molecule type" value="Genomic_DNA"/>
</dbReference>
<dbReference type="InterPro" id="IPR039480">
    <property type="entry name" value="C-C_Bond_Lyase-like"/>
</dbReference>
<keyword evidence="6" id="KW-0456">Lyase</keyword>
<dbReference type="InterPro" id="IPR040442">
    <property type="entry name" value="Pyrv_kinase-like_dom_sf"/>
</dbReference>
<evidence type="ECO:0000256" key="4">
    <source>
        <dbReference type="PIRSR" id="PIRSR015582-1"/>
    </source>
</evidence>
<dbReference type="InterPro" id="IPR015813">
    <property type="entry name" value="Pyrv/PenolPyrv_kinase-like_dom"/>
</dbReference>
<name>A0A1H9RT84_9FIRM</name>
<comment type="cofactor">
    <cofactor evidence="1">
        <name>Mg(2+)</name>
        <dbReference type="ChEBI" id="CHEBI:18420"/>
    </cofactor>
</comment>
<dbReference type="SUPFAM" id="SSF51621">
    <property type="entry name" value="Phosphoenolpyruvate/pyruvate domain"/>
    <property type="match status" value="1"/>
</dbReference>
<dbReference type="GO" id="GO:0016829">
    <property type="term" value="F:lyase activity"/>
    <property type="evidence" value="ECO:0007669"/>
    <property type="project" value="UniProtKB-KW"/>
</dbReference>
<protein>
    <submittedName>
        <fullName evidence="6">Citrate lyase beta subunit</fullName>
    </submittedName>
</protein>
<feature type="binding site" evidence="4">
    <location>
        <position position="150"/>
    </location>
    <ligand>
        <name>substrate</name>
    </ligand>
</feature>